<dbReference type="EMBL" id="JBHSOG010000014">
    <property type="protein sequence ID" value="MFC5768678.1"/>
    <property type="molecule type" value="Genomic_DNA"/>
</dbReference>
<evidence type="ECO:0000313" key="1">
    <source>
        <dbReference type="EMBL" id="MFC5768678.1"/>
    </source>
</evidence>
<dbReference type="SUPFAM" id="SSF56935">
    <property type="entry name" value="Porins"/>
    <property type="match status" value="1"/>
</dbReference>
<dbReference type="NCBIfam" id="TIGR03014">
    <property type="entry name" value="EpsL"/>
    <property type="match status" value="1"/>
</dbReference>
<protein>
    <submittedName>
        <fullName evidence="1">XrtB/PEP-CTERM-associated polysaccharide biosynthesis outer membrane protein EpsL</fullName>
    </submittedName>
</protein>
<dbReference type="RefSeq" id="WP_157748558.1">
    <property type="nucleotide sequence ID" value="NZ_JBHSOG010000014.1"/>
</dbReference>
<reference evidence="2" key="1">
    <citation type="journal article" date="2019" name="Int. J. Syst. Evol. Microbiol.">
        <title>The Global Catalogue of Microorganisms (GCM) 10K type strain sequencing project: providing services to taxonomists for standard genome sequencing and annotation.</title>
        <authorList>
            <consortium name="The Broad Institute Genomics Platform"/>
            <consortium name="The Broad Institute Genome Sequencing Center for Infectious Disease"/>
            <person name="Wu L."/>
            <person name="Ma J."/>
        </authorList>
    </citation>
    <scope>NUCLEOTIDE SEQUENCE [LARGE SCALE GENOMIC DNA]</scope>
    <source>
        <strain evidence="2">SHR3</strain>
    </source>
</reference>
<keyword evidence="2" id="KW-1185">Reference proteome</keyword>
<dbReference type="InterPro" id="IPR017465">
    <property type="entry name" value="EpsL_proteobac"/>
</dbReference>
<organism evidence="1 2">
    <name type="scientific">Thauera sinica</name>
    <dbReference type="NCBI Taxonomy" id="2665146"/>
    <lineage>
        <taxon>Bacteria</taxon>
        <taxon>Pseudomonadati</taxon>
        <taxon>Pseudomonadota</taxon>
        <taxon>Betaproteobacteria</taxon>
        <taxon>Rhodocyclales</taxon>
        <taxon>Zoogloeaceae</taxon>
        <taxon>Thauera</taxon>
    </lineage>
</organism>
<dbReference type="InterPro" id="IPR018759">
    <property type="entry name" value="BBP2_2"/>
</dbReference>
<sequence>MPLLAVLASAFGTARADEADALNFELSQTFYYDSNLYRLPDGFAAPKGERHDTVSITTAGIVFDRAYSRQRLRASLAMSSNRYAVHDDLDYDSPAAQLSWNWQLGNRWSGLFSYQYSETLGGFEDYGTTNRSLSRYSRGSASADYWLHPDWAVGAGASKTANNYDEGLSVRDESETNAYDLNVTYRPSTGNRVVLTLRNTDGLYPNRPDIAGALRRYTQREARVNADWRLTGALRVSGYIGETRRSYEREDNRGFEGLTGRLAFDWLPTGKTSVNLGWRREIGADEDVFANYAVTEVLSLAPTWRATSKLVVGANWERRQRDYGGDPRVLPDSVRRPDRSETTYRYGVNLSYQAARNVALSLSYARQERDVELATRRYSADTVFLSGSLSF</sequence>
<evidence type="ECO:0000313" key="2">
    <source>
        <dbReference type="Proteomes" id="UP001595974"/>
    </source>
</evidence>
<dbReference type="Proteomes" id="UP001595974">
    <property type="component" value="Unassembled WGS sequence"/>
</dbReference>
<comment type="caution">
    <text evidence="1">The sequence shown here is derived from an EMBL/GenBank/DDBJ whole genome shotgun (WGS) entry which is preliminary data.</text>
</comment>
<accession>A0ABW1ANI2</accession>
<name>A0ABW1ANI2_9RHOO</name>
<dbReference type="Pfam" id="PF10082">
    <property type="entry name" value="BBP2_2"/>
    <property type="match status" value="1"/>
</dbReference>
<gene>
    <name evidence="1" type="primary">epsL</name>
    <name evidence="1" type="ORF">ACFPTN_04780</name>
</gene>
<proteinExistence type="predicted"/>